<accession>A0A7X0JY45</accession>
<dbReference type="Proteomes" id="UP000528457">
    <property type="component" value="Unassembled WGS sequence"/>
</dbReference>
<dbReference type="InterPro" id="IPR003736">
    <property type="entry name" value="PAAI_dom"/>
</dbReference>
<dbReference type="AlphaFoldDB" id="A0A7X0JY45"/>
<dbReference type="InterPro" id="IPR052723">
    <property type="entry name" value="Acyl-CoA_thioesterase_PaaI"/>
</dbReference>
<protein>
    <submittedName>
        <fullName evidence="4">Acyl-CoA thioesterase</fullName>
        <ecNumber evidence="4">3.1.2.-</ecNumber>
    </submittedName>
</protein>
<name>A0A7X0JY45_9GAMM</name>
<dbReference type="NCBIfam" id="TIGR02286">
    <property type="entry name" value="PaaD"/>
    <property type="match status" value="1"/>
</dbReference>
<keyword evidence="5" id="KW-1185">Reference proteome</keyword>
<organism evidence="4 5">
    <name type="scientific">Pseudoteredinibacter isoporae</name>
    <dbReference type="NCBI Taxonomy" id="570281"/>
    <lineage>
        <taxon>Bacteria</taxon>
        <taxon>Pseudomonadati</taxon>
        <taxon>Pseudomonadota</taxon>
        <taxon>Gammaproteobacteria</taxon>
        <taxon>Cellvibrionales</taxon>
        <taxon>Cellvibrionaceae</taxon>
        <taxon>Pseudoteredinibacter</taxon>
    </lineage>
</organism>
<dbReference type="EC" id="3.1.2.-" evidence="4"/>
<sequence>MAENYTAAQIAEMSPEQLAQASADALFERDIAAKDMGIDIVSVGPGRAELSMTVQHRMLNGHATCHGGFLFALADTAFAYACNSRNENTVAGGCSIEYLAPGREGDRLTAVAEERSLAGRTGCYDISIFNQDETLLALFRGKSHKIRGAVIAGSDAE</sequence>
<feature type="domain" description="Thioesterase" evidence="3">
    <location>
        <begin position="63"/>
        <end position="136"/>
    </location>
</feature>
<gene>
    <name evidence="4" type="ORF">HNR48_003870</name>
</gene>
<dbReference type="InterPro" id="IPR029069">
    <property type="entry name" value="HotDog_dom_sf"/>
</dbReference>
<dbReference type="FunCoup" id="A0A7X0JY45">
    <property type="interactions" value="121"/>
</dbReference>
<reference evidence="4 5" key="1">
    <citation type="submission" date="2020-08" db="EMBL/GenBank/DDBJ databases">
        <title>Genomic Encyclopedia of Type Strains, Phase IV (KMG-IV): sequencing the most valuable type-strain genomes for metagenomic binning, comparative biology and taxonomic classification.</title>
        <authorList>
            <person name="Goeker M."/>
        </authorList>
    </citation>
    <scope>NUCLEOTIDE SEQUENCE [LARGE SCALE GENOMIC DNA]</scope>
    <source>
        <strain evidence="4 5">DSM 22368</strain>
    </source>
</reference>
<dbReference type="Gene3D" id="3.10.129.10">
    <property type="entry name" value="Hotdog Thioesterase"/>
    <property type="match status" value="1"/>
</dbReference>
<dbReference type="InterPro" id="IPR006683">
    <property type="entry name" value="Thioestr_dom"/>
</dbReference>
<dbReference type="InParanoid" id="A0A7X0JY45"/>
<evidence type="ECO:0000256" key="1">
    <source>
        <dbReference type="ARBA" id="ARBA00008324"/>
    </source>
</evidence>
<dbReference type="Pfam" id="PF03061">
    <property type="entry name" value="4HBT"/>
    <property type="match status" value="1"/>
</dbReference>
<comment type="caution">
    <text evidence="4">The sequence shown here is derived from an EMBL/GenBank/DDBJ whole genome shotgun (WGS) entry which is preliminary data.</text>
</comment>
<comment type="similarity">
    <text evidence="1">Belongs to the thioesterase PaaI family.</text>
</comment>
<keyword evidence="2 4" id="KW-0378">Hydrolase</keyword>
<evidence type="ECO:0000256" key="2">
    <source>
        <dbReference type="ARBA" id="ARBA00022801"/>
    </source>
</evidence>
<dbReference type="PANTHER" id="PTHR42856">
    <property type="entry name" value="ACYL-COENZYME A THIOESTERASE PAAI"/>
    <property type="match status" value="1"/>
</dbReference>
<dbReference type="GO" id="GO:0016289">
    <property type="term" value="F:acyl-CoA hydrolase activity"/>
    <property type="evidence" value="ECO:0007669"/>
    <property type="project" value="TreeGrafter"/>
</dbReference>
<evidence type="ECO:0000259" key="3">
    <source>
        <dbReference type="Pfam" id="PF03061"/>
    </source>
</evidence>
<evidence type="ECO:0000313" key="4">
    <source>
        <dbReference type="EMBL" id="MBB6523556.1"/>
    </source>
</evidence>
<evidence type="ECO:0000313" key="5">
    <source>
        <dbReference type="Proteomes" id="UP000528457"/>
    </source>
</evidence>
<dbReference type="FunFam" id="3.10.129.10:FF:000022">
    <property type="entry name" value="Phenylacetic acid degradation protein"/>
    <property type="match status" value="1"/>
</dbReference>
<dbReference type="InterPro" id="IPR011973">
    <property type="entry name" value="PaaD"/>
</dbReference>
<dbReference type="EMBL" id="JACHHT010000004">
    <property type="protein sequence ID" value="MBB6523556.1"/>
    <property type="molecule type" value="Genomic_DNA"/>
</dbReference>
<proteinExistence type="inferred from homology"/>
<dbReference type="RefSeq" id="WP_166843427.1">
    <property type="nucleotide sequence ID" value="NZ_JAAONY010000004.1"/>
</dbReference>
<dbReference type="SUPFAM" id="SSF54637">
    <property type="entry name" value="Thioesterase/thiol ester dehydrase-isomerase"/>
    <property type="match status" value="1"/>
</dbReference>
<dbReference type="NCBIfam" id="TIGR00369">
    <property type="entry name" value="unchar_dom_1"/>
    <property type="match status" value="1"/>
</dbReference>
<dbReference type="PANTHER" id="PTHR42856:SF1">
    <property type="entry name" value="ACYL-COENZYME A THIOESTERASE PAAI"/>
    <property type="match status" value="1"/>
</dbReference>
<dbReference type="CDD" id="cd03443">
    <property type="entry name" value="PaaI_thioesterase"/>
    <property type="match status" value="1"/>
</dbReference>